<keyword evidence="2 5" id="KW-0808">Transferase</keyword>
<protein>
    <submittedName>
        <fullName evidence="5">Methyltransferase-like protein 23 isoform X1</fullName>
    </submittedName>
</protein>
<reference evidence="5 6" key="1">
    <citation type="journal article" date="2018" name="Gigascience">
        <title>Genomes of trombidid mites reveal novel predicted allergens and laterally-transferred genes associated with secondary metabolism.</title>
        <authorList>
            <person name="Dong X."/>
            <person name="Chaisiri K."/>
            <person name="Xia D."/>
            <person name="Armstrong S.D."/>
            <person name="Fang Y."/>
            <person name="Donnelly M.J."/>
            <person name="Kadowaki T."/>
            <person name="McGarry J.W."/>
            <person name="Darby A.C."/>
            <person name="Makepeace B.L."/>
        </authorList>
    </citation>
    <scope>NUCLEOTIDE SEQUENCE [LARGE SCALE GENOMIC DNA]</scope>
    <source>
        <strain evidence="5">UoL-WK</strain>
    </source>
</reference>
<dbReference type="OrthoDB" id="407325at2759"/>
<proteinExistence type="inferred from homology"/>
<dbReference type="GO" id="GO:0005737">
    <property type="term" value="C:cytoplasm"/>
    <property type="evidence" value="ECO:0007669"/>
    <property type="project" value="TreeGrafter"/>
</dbReference>
<dbReference type="GO" id="GO:0008168">
    <property type="term" value="F:methyltransferase activity"/>
    <property type="evidence" value="ECO:0007669"/>
    <property type="project" value="UniProtKB-KW"/>
</dbReference>
<dbReference type="InterPro" id="IPR019410">
    <property type="entry name" value="Methyltransf_16"/>
</dbReference>
<keyword evidence="1 5" id="KW-0489">Methyltransferase</keyword>
<dbReference type="GO" id="GO:0032259">
    <property type="term" value="P:methylation"/>
    <property type="evidence" value="ECO:0007669"/>
    <property type="project" value="UniProtKB-KW"/>
</dbReference>
<dbReference type="Gene3D" id="3.40.50.150">
    <property type="entry name" value="Vaccinia Virus protein VP39"/>
    <property type="match status" value="1"/>
</dbReference>
<evidence type="ECO:0000256" key="1">
    <source>
        <dbReference type="ARBA" id="ARBA00022603"/>
    </source>
</evidence>
<dbReference type="CDD" id="cd02440">
    <property type="entry name" value="AdoMet_MTases"/>
    <property type="match status" value="1"/>
</dbReference>
<evidence type="ECO:0000256" key="3">
    <source>
        <dbReference type="ARBA" id="ARBA00022691"/>
    </source>
</evidence>
<evidence type="ECO:0000313" key="5">
    <source>
        <dbReference type="EMBL" id="RWS04255.1"/>
    </source>
</evidence>
<evidence type="ECO:0000256" key="2">
    <source>
        <dbReference type="ARBA" id="ARBA00022679"/>
    </source>
</evidence>
<name>A0A3S3PM31_9ACAR</name>
<dbReference type="PANTHER" id="PTHR14614">
    <property type="entry name" value="HEPATOCELLULAR CARCINOMA-ASSOCIATED ANTIGEN"/>
    <property type="match status" value="1"/>
</dbReference>
<accession>A0A3S3PM31</accession>
<comment type="caution">
    <text evidence="5">The sequence shown here is derived from an EMBL/GenBank/DDBJ whole genome shotgun (WGS) entry which is preliminary data.</text>
</comment>
<evidence type="ECO:0000313" key="6">
    <source>
        <dbReference type="Proteomes" id="UP000285301"/>
    </source>
</evidence>
<keyword evidence="6" id="KW-1185">Reference proteome</keyword>
<dbReference type="EMBL" id="NCKU01005700">
    <property type="protein sequence ID" value="RWS04255.1"/>
    <property type="molecule type" value="Genomic_DNA"/>
</dbReference>
<dbReference type="AlphaFoldDB" id="A0A3S3PM31"/>
<dbReference type="Pfam" id="PF10294">
    <property type="entry name" value="Methyltransf_16"/>
    <property type="match status" value="1"/>
</dbReference>
<dbReference type="InterPro" id="IPR029063">
    <property type="entry name" value="SAM-dependent_MTases_sf"/>
</dbReference>
<gene>
    <name evidence="5" type="ORF">B4U79_01317</name>
</gene>
<comment type="similarity">
    <text evidence="4">Belongs to the methyltransferase superfamily. METTL23 family.</text>
</comment>
<dbReference type="Proteomes" id="UP000285301">
    <property type="component" value="Unassembled WGS sequence"/>
</dbReference>
<keyword evidence="3" id="KW-0949">S-adenosyl-L-methionine</keyword>
<dbReference type="STRING" id="1965070.A0A3S3PM31"/>
<dbReference type="GO" id="GO:0005634">
    <property type="term" value="C:nucleus"/>
    <property type="evidence" value="ECO:0007669"/>
    <property type="project" value="TreeGrafter"/>
</dbReference>
<sequence>MFMWPCAPVLARFIFLQRQLFKDKNILELGAGTALPGIVAAKIGANVTLTDTHKNPDCIDLCKRNLTLNGLRFNDESENCVKVMHLTWGLFTKEVMELKPFDFIIASDCFYDINDFEDILATISFFIEKSVDRKAIFFTTYEERNADWNIQCLLKKWNLKCEYIEENEDSDSDSDKFSEETSNVSYNHSISLLKFWLQ</sequence>
<dbReference type="PANTHER" id="PTHR14614:SF164">
    <property type="entry name" value="HISTONE-ARGININE METHYLTRANSFERASE METTL23"/>
    <property type="match status" value="1"/>
</dbReference>
<evidence type="ECO:0000256" key="4">
    <source>
        <dbReference type="ARBA" id="ARBA00043988"/>
    </source>
</evidence>
<dbReference type="SUPFAM" id="SSF53335">
    <property type="entry name" value="S-adenosyl-L-methionine-dependent methyltransferases"/>
    <property type="match status" value="1"/>
</dbReference>
<organism evidence="5 6">
    <name type="scientific">Dinothrombium tinctorium</name>
    <dbReference type="NCBI Taxonomy" id="1965070"/>
    <lineage>
        <taxon>Eukaryota</taxon>
        <taxon>Metazoa</taxon>
        <taxon>Ecdysozoa</taxon>
        <taxon>Arthropoda</taxon>
        <taxon>Chelicerata</taxon>
        <taxon>Arachnida</taxon>
        <taxon>Acari</taxon>
        <taxon>Acariformes</taxon>
        <taxon>Trombidiformes</taxon>
        <taxon>Prostigmata</taxon>
        <taxon>Anystina</taxon>
        <taxon>Parasitengona</taxon>
        <taxon>Trombidioidea</taxon>
        <taxon>Trombidiidae</taxon>
        <taxon>Dinothrombium</taxon>
    </lineage>
</organism>